<feature type="coiled-coil region" evidence="1">
    <location>
        <begin position="9"/>
        <end position="90"/>
    </location>
</feature>
<sequence length="483" mass="55812">MGFIDIFRISKIKAENEELRNTVKILEDKMSSIGADEYYQVKEKIESMNSEATVKLNNLNRDIADCNITISRLREEIAALMDKNTKLDKQLRTNTNKLSRSKELYKSIEYAISNFFASDISYSNCKVSWQDYKDADNIAPSVILKLHCMDIKSLRKAYRENEKQIDKLMDQYSSRYTTKANKSIYSLMVIALRAELQNILYNLKYEKLDKSIEDIKNVSSKYLKIAGEGNQSIAGTLTKFIGELEYFFINAVKIEYNYYVKKEQARQEQLAIREQMRQEAEERKALEAERKKIEAEEAKYNAEISKLQESLTADLSDDEVAKLQTRILELQSQLSDVVIKKEEISNLQNGKAGNVYIISNLGSFGENVFKVGMTRRLDPQDRVNELGSASVPFKFDVHSFIFSNDAVGLENKLHELLNNKRLNKVNMRKEFFKVSLDELEEMVTNIEPSAEFNKTMLAEEFRQSQSTDENYTSDLLLETDDDE</sequence>
<keyword evidence="5" id="KW-1185">Reference proteome</keyword>
<gene>
    <name evidence="4" type="ORF">LQE92_09020</name>
</gene>
<dbReference type="AlphaFoldDB" id="A0AAP2RJS1"/>
<dbReference type="Proteomes" id="UP001299265">
    <property type="component" value="Unassembled WGS sequence"/>
</dbReference>
<proteinExistence type="predicted"/>
<dbReference type="InterPro" id="IPR018306">
    <property type="entry name" value="Phage_T5_Orf172_DNA-bd"/>
</dbReference>
<name>A0AAP2RJS1_9FIRM</name>
<evidence type="ECO:0000256" key="2">
    <source>
        <dbReference type="SAM" id="MobiDB-lite"/>
    </source>
</evidence>
<dbReference type="EMBL" id="JAJNOR010000005">
    <property type="protein sequence ID" value="MCD2492769.1"/>
    <property type="molecule type" value="Genomic_DNA"/>
</dbReference>
<feature type="compositionally biased region" description="Polar residues" evidence="2">
    <location>
        <begin position="463"/>
        <end position="473"/>
    </location>
</feature>
<reference evidence="4 5" key="1">
    <citation type="submission" date="2021-11" db="EMBL/GenBank/DDBJ databases">
        <title>Lacrimispora sp. nov. NSJ-141 isolated from human feces.</title>
        <authorList>
            <person name="Abdugheni R."/>
        </authorList>
    </citation>
    <scope>NUCLEOTIDE SEQUENCE [LARGE SCALE GENOMIC DNA]</scope>
    <source>
        <strain evidence="4 5">NSJ-141</strain>
    </source>
</reference>
<feature type="domain" description="Bacteriophage T5 Orf172 DNA-binding" evidence="3">
    <location>
        <begin position="363"/>
        <end position="446"/>
    </location>
</feature>
<comment type="caution">
    <text evidence="4">The sequence shown here is derived from an EMBL/GenBank/DDBJ whole genome shotgun (WGS) entry which is preliminary data.</text>
</comment>
<evidence type="ECO:0000259" key="3">
    <source>
        <dbReference type="SMART" id="SM00974"/>
    </source>
</evidence>
<evidence type="ECO:0000313" key="4">
    <source>
        <dbReference type="EMBL" id="MCD2492769.1"/>
    </source>
</evidence>
<feature type="coiled-coil region" evidence="1">
    <location>
        <begin position="262"/>
        <end position="333"/>
    </location>
</feature>
<dbReference type="RefSeq" id="WP_231062655.1">
    <property type="nucleotide sequence ID" value="NZ_JAJNOR010000005.1"/>
</dbReference>
<keyword evidence="1" id="KW-0175">Coiled coil</keyword>
<dbReference type="Pfam" id="PF13455">
    <property type="entry name" value="MUG113"/>
    <property type="match status" value="1"/>
</dbReference>
<organism evidence="4 5">
    <name type="scientific">Lientehia hominis</name>
    <dbReference type="NCBI Taxonomy" id="2897778"/>
    <lineage>
        <taxon>Bacteria</taxon>
        <taxon>Bacillati</taxon>
        <taxon>Bacillota</taxon>
        <taxon>Clostridia</taxon>
        <taxon>Lachnospirales</taxon>
        <taxon>Lachnospiraceae</taxon>
        <taxon>Lientehia</taxon>
    </lineage>
</organism>
<evidence type="ECO:0000313" key="5">
    <source>
        <dbReference type="Proteomes" id="UP001299265"/>
    </source>
</evidence>
<dbReference type="Gene3D" id="1.10.287.1490">
    <property type="match status" value="1"/>
</dbReference>
<accession>A0AAP2RJS1</accession>
<protein>
    <submittedName>
        <fullName evidence="4">GIY-YIG nuclease family protein</fullName>
    </submittedName>
</protein>
<feature type="region of interest" description="Disordered" evidence="2">
    <location>
        <begin position="461"/>
        <end position="483"/>
    </location>
</feature>
<dbReference type="SMART" id="SM00974">
    <property type="entry name" value="T5orf172"/>
    <property type="match status" value="1"/>
</dbReference>
<evidence type="ECO:0000256" key="1">
    <source>
        <dbReference type="SAM" id="Coils"/>
    </source>
</evidence>